<feature type="transmembrane region" description="Helical" evidence="1">
    <location>
        <begin position="155"/>
        <end position="178"/>
    </location>
</feature>
<accession>A0A099VZJ9</accession>
<dbReference type="OrthoDB" id="1656061at2"/>
<evidence type="ECO:0000256" key="1">
    <source>
        <dbReference type="SAM" id="Phobius"/>
    </source>
</evidence>
<feature type="transmembrane region" description="Helical" evidence="1">
    <location>
        <begin position="76"/>
        <end position="104"/>
    </location>
</feature>
<feature type="transmembrane region" description="Helical" evidence="1">
    <location>
        <begin position="36"/>
        <end position="69"/>
    </location>
</feature>
<comment type="caution">
    <text evidence="2">The sequence shown here is derived from an EMBL/GenBank/DDBJ whole genome shotgun (WGS) entry which is preliminary data.</text>
</comment>
<dbReference type="GO" id="GO:0042802">
    <property type="term" value="F:identical protein binding"/>
    <property type="evidence" value="ECO:0007669"/>
    <property type="project" value="TreeGrafter"/>
</dbReference>
<dbReference type="PANTHER" id="PTHR40448:SF1">
    <property type="entry name" value="TWO-COMPONENT SENSOR HISTIDINE KINASE"/>
    <property type="match status" value="1"/>
</dbReference>
<evidence type="ECO:0000313" key="2">
    <source>
        <dbReference type="EMBL" id="KGL38989.1"/>
    </source>
</evidence>
<gene>
    <name evidence="2" type="ORF">EP57_13730</name>
</gene>
<dbReference type="eggNOG" id="COG3290">
    <property type="taxonomic scope" value="Bacteria"/>
</dbReference>
<reference evidence="2 3" key="1">
    <citation type="submission" date="2014-05" db="EMBL/GenBank/DDBJ databases">
        <title>Novel Listeriaceae from food processing environments.</title>
        <authorList>
            <person name="den Bakker H.C."/>
        </authorList>
    </citation>
    <scope>NUCLEOTIDE SEQUENCE [LARGE SCALE GENOMIC DNA]</scope>
    <source>
        <strain evidence="2 3">FSL A5-0281</strain>
    </source>
</reference>
<proteinExistence type="predicted"/>
<name>A0A099VZJ9_9LIST</name>
<feature type="transmembrane region" description="Helical" evidence="1">
    <location>
        <begin position="184"/>
        <end position="208"/>
    </location>
</feature>
<organism evidence="2 3">
    <name type="scientific">Listeria booriae</name>
    <dbReference type="NCBI Taxonomy" id="1552123"/>
    <lineage>
        <taxon>Bacteria</taxon>
        <taxon>Bacillati</taxon>
        <taxon>Bacillota</taxon>
        <taxon>Bacilli</taxon>
        <taxon>Bacillales</taxon>
        <taxon>Listeriaceae</taxon>
        <taxon>Listeria</taxon>
    </lineage>
</organism>
<sequence length="366" mass="41989">MQTLLLFIFSGALQIAIFVICSDVIAQRVLTKREILYISILLWLIGIPLLLTVQYFSLVVVIGVLALVFKWKKKTWVQAITISIIPILLMVLGNYIFEFLFIIIFGGSNARYVGDIFYILLSSFLIFILVFGLSHLIKKAFQSQIYKNMSKQSGYLLAMLLIITAVTIYIFIYIGATYNFSNDIIVANAYLFVIFILAILMIFSIVYYTSKQQNKVMKQRIELKALADYTTSIETISSDMSQFKHDYINILSSLHGYIEQGDTLQLKTYFKNTITPLKTNLTNNQNQLATLQKINNLTFRATLNTLFTKAKQKRIDLHLEITDHFQMTDEQCTTIEIQLAELINQHQNTKLKLNLTPSGIERMSSE</sequence>
<evidence type="ECO:0000313" key="3">
    <source>
        <dbReference type="Proteomes" id="UP000029844"/>
    </source>
</evidence>
<dbReference type="PANTHER" id="PTHR40448">
    <property type="entry name" value="TWO-COMPONENT SENSOR HISTIDINE KINASE"/>
    <property type="match status" value="1"/>
</dbReference>
<keyword evidence="1" id="KW-0472">Membrane</keyword>
<keyword evidence="3" id="KW-1185">Reference proteome</keyword>
<dbReference type="AlphaFoldDB" id="A0A099VZJ9"/>
<dbReference type="STRING" id="1552123.EP57_13730"/>
<dbReference type="Proteomes" id="UP000029844">
    <property type="component" value="Unassembled WGS sequence"/>
</dbReference>
<feature type="transmembrane region" description="Helical" evidence="1">
    <location>
        <begin position="116"/>
        <end position="134"/>
    </location>
</feature>
<dbReference type="GeneID" id="58718402"/>
<dbReference type="RefSeq" id="WP_036087461.1">
    <property type="nucleotide sequence ID" value="NZ_CBCSHQ010000003.1"/>
</dbReference>
<dbReference type="EMBL" id="JNFA01000028">
    <property type="protein sequence ID" value="KGL38989.1"/>
    <property type="molecule type" value="Genomic_DNA"/>
</dbReference>
<protein>
    <submittedName>
        <fullName evidence="2">Uncharacterized protein</fullName>
    </submittedName>
</protein>
<keyword evidence="1" id="KW-0812">Transmembrane</keyword>
<keyword evidence="1" id="KW-1133">Transmembrane helix</keyword>